<dbReference type="PROSITE" id="PS50093">
    <property type="entry name" value="PKD"/>
    <property type="match status" value="1"/>
</dbReference>
<dbReference type="NCBIfam" id="TIGR04131">
    <property type="entry name" value="Bac_Flav_CTERM"/>
    <property type="match status" value="1"/>
</dbReference>
<evidence type="ECO:0000259" key="3">
    <source>
        <dbReference type="PROSITE" id="PS50093"/>
    </source>
</evidence>
<dbReference type="EMBL" id="QMFY01000004">
    <property type="protein sequence ID" value="RAW01418.1"/>
    <property type="molecule type" value="Genomic_DNA"/>
</dbReference>
<dbReference type="InterPro" id="IPR028994">
    <property type="entry name" value="Integrin_alpha_N"/>
</dbReference>
<evidence type="ECO:0000313" key="4">
    <source>
        <dbReference type="EMBL" id="RAW01418.1"/>
    </source>
</evidence>
<organism evidence="4 5">
    <name type="scientific">Pseudochryseolinea flava</name>
    <dbReference type="NCBI Taxonomy" id="2059302"/>
    <lineage>
        <taxon>Bacteria</taxon>
        <taxon>Pseudomonadati</taxon>
        <taxon>Bacteroidota</taxon>
        <taxon>Cytophagia</taxon>
        <taxon>Cytophagales</taxon>
        <taxon>Fulvivirgaceae</taxon>
        <taxon>Pseudochryseolinea</taxon>
    </lineage>
</organism>
<dbReference type="InterPro" id="IPR022409">
    <property type="entry name" value="PKD/Chitinase_dom"/>
</dbReference>
<name>A0A364Y5G0_9BACT</name>
<dbReference type="InterPro" id="IPR000601">
    <property type="entry name" value="PKD_dom"/>
</dbReference>
<dbReference type="OrthoDB" id="1490014at2"/>
<dbReference type="AlphaFoldDB" id="A0A364Y5G0"/>
<sequence length="1084" mass="114241">MKKYRNILLYVLLILAAFAMAPGSALAQKPEIVAVDKVSGPMEDIITLKGSNFGSVIGDVEVHFGAQKGVVKTVTDQLLEVAVPPGSTHDNISVTHIPNKLTGYSSPQFLLSFSGVSPFDVTRLGPQQDFNAADGLYDHCLCDLNTDGRVDIAAANRANTNISILQNTSTGVGSINFSKSEENVNFATLQIKCGDLNGDGRPDLVATEGTTAVSDTRIFILQNNGAMNFTHQEIKLTGQLAGKIEIADLDRDGKPEIIVTDQKVNPGGGKIVILKNISNGPIVMESPVTLTVNESVSADAIAIKDLNGDHFPDIAVSQFGSSTNAIHISVNKSTPGNISFDPFTKLAIPDVVFEMKIADVDNDRKPDVIVSRVLTGQIAVYLNTTATVGGAISIVKKADLPVQTGVWGFDVGDVDGDGLVDIVSSSTTNTKISISSNQSSAGNVSFTTVEKSVTFITREMRVGDLDGDGKPEISFCSVDKPGTPASKVSILRNKSCVLPKINPERTPIAICANLLPYKLTATASKGSYYQWLKNGVQVSCGLNQYTFDVTAGTGTGVYSVKILAEGSTCASTPATGCSLESNQVDITVGAASAATFTAVADPNPLCEGGKLTLKASPTSATKYSWTGPDGFAKEGATVELDNFELKNAGTYEVFITVGTCVATRKTVVVKASSFPTFTVGYPGSNNLCEGDPAKTLTVFPSTGFNYQWKKDGANIADTDASHDVTSVSSQSGSYTVKVTSASCVGKEVETAPVVINVVKPPVAAITAPASACEGQEVSFTTTNNVGDPDYEWTFGDSQTASIQNPTHIYNNSNAGYTVTLKVSFAGACPAADTHTIEITDAPTMTISTTAPDYKICSGETITLTIANTFVDPVWSNGDTGFSTTVGDDGIFKVTAKAANGCVLTAQSTPIVKIPAANIILTAEPAKINEGETSQLNADGLLDYTWTPSETLTASNIPNPVAQPIKTTEYTVSGLDQNGCIGTATITLTVFGEAIVNKLGPKNFFSPNNSGPNDVWLVENITDFPQCAVTIYDDKGVKVFDAKPYANDWDGKFNGKDLPDGVYFYVIRCEGEENSPRTGSITLIR</sequence>
<dbReference type="InterPro" id="IPR014756">
    <property type="entry name" value="Ig_E-set"/>
</dbReference>
<protein>
    <recommendedName>
        <fullName evidence="3">PKD domain-containing protein</fullName>
    </recommendedName>
</protein>
<feature type="chain" id="PRO_5017082327" description="PKD domain-containing protein" evidence="2">
    <location>
        <begin position="28"/>
        <end position="1084"/>
    </location>
</feature>
<dbReference type="SUPFAM" id="SSF69318">
    <property type="entry name" value="Integrin alpha N-terminal domain"/>
    <property type="match status" value="1"/>
</dbReference>
<dbReference type="InterPro" id="IPR013517">
    <property type="entry name" value="FG-GAP"/>
</dbReference>
<dbReference type="InterPro" id="IPR035986">
    <property type="entry name" value="PKD_dom_sf"/>
</dbReference>
<gene>
    <name evidence="4" type="ORF">DQQ10_10985</name>
</gene>
<evidence type="ECO:0000313" key="5">
    <source>
        <dbReference type="Proteomes" id="UP000251889"/>
    </source>
</evidence>
<keyword evidence="1 2" id="KW-0732">Signal</keyword>
<comment type="caution">
    <text evidence="4">The sequence shown here is derived from an EMBL/GenBank/DDBJ whole genome shotgun (WGS) entry which is preliminary data.</text>
</comment>
<reference evidence="4 5" key="1">
    <citation type="submission" date="2018-06" db="EMBL/GenBank/DDBJ databases">
        <title>Chryseolinea flavus sp. nov., a member of the phylum Bacteroidetes isolated from soil.</title>
        <authorList>
            <person name="Li Y."/>
            <person name="Wang J."/>
        </authorList>
    </citation>
    <scope>NUCLEOTIDE SEQUENCE [LARGE SCALE GENOMIC DNA]</scope>
    <source>
        <strain evidence="4 5">SDU1-6</strain>
    </source>
</reference>
<dbReference type="Pfam" id="PF18911">
    <property type="entry name" value="PKD_4"/>
    <property type="match status" value="1"/>
</dbReference>
<feature type="domain" description="PKD" evidence="3">
    <location>
        <begin position="760"/>
        <end position="809"/>
    </location>
</feature>
<dbReference type="Proteomes" id="UP000251889">
    <property type="component" value="Unassembled WGS sequence"/>
</dbReference>
<dbReference type="CDD" id="cd00146">
    <property type="entry name" value="PKD"/>
    <property type="match status" value="1"/>
</dbReference>
<dbReference type="Pfam" id="PF13585">
    <property type="entry name" value="CHU_C"/>
    <property type="match status" value="1"/>
</dbReference>
<dbReference type="Gene3D" id="2.60.40.10">
    <property type="entry name" value="Immunoglobulins"/>
    <property type="match status" value="4"/>
</dbReference>
<dbReference type="Pfam" id="PF13517">
    <property type="entry name" value="FG-GAP_3"/>
    <property type="match status" value="2"/>
</dbReference>
<dbReference type="PANTHER" id="PTHR44103">
    <property type="entry name" value="PROPROTEIN CONVERTASE P"/>
    <property type="match status" value="1"/>
</dbReference>
<dbReference type="SUPFAM" id="SSF81296">
    <property type="entry name" value="E set domains"/>
    <property type="match status" value="1"/>
</dbReference>
<dbReference type="RefSeq" id="WP_112746904.1">
    <property type="nucleotide sequence ID" value="NZ_QMFY01000004.1"/>
</dbReference>
<dbReference type="SUPFAM" id="SSF49299">
    <property type="entry name" value="PKD domain"/>
    <property type="match status" value="1"/>
</dbReference>
<dbReference type="InterPro" id="IPR026341">
    <property type="entry name" value="T9SS_type_B"/>
</dbReference>
<accession>A0A364Y5G0</accession>
<keyword evidence="5" id="KW-1185">Reference proteome</keyword>
<feature type="signal peptide" evidence="2">
    <location>
        <begin position="1"/>
        <end position="27"/>
    </location>
</feature>
<dbReference type="InterPro" id="IPR002909">
    <property type="entry name" value="IPT_dom"/>
</dbReference>
<evidence type="ECO:0000256" key="1">
    <source>
        <dbReference type="ARBA" id="ARBA00022729"/>
    </source>
</evidence>
<dbReference type="PANTHER" id="PTHR44103:SF1">
    <property type="entry name" value="PROPROTEIN CONVERTASE P"/>
    <property type="match status" value="1"/>
</dbReference>
<dbReference type="InterPro" id="IPR013783">
    <property type="entry name" value="Ig-like_fold"/>
</dbReference>
<dbReference type="Gene3D" id="2.130.10.130">
    <property type="entry name" value="Integrin alpha, N-terminal"/>
    <property type="match status" value="2"/>
</dbReference>
<dbReference type="Pfam" id="PF01833">
    <property type="entry name" value="TIG"/>
    <property type="match status" value="1"/>
</dbReference>
<proteinExistence type="predicted"/>
<dbReference type="SMART" id="SM00089">
    <property type="entry name" value="PKD"/>
    <property type="match status" value="1"/>
</dbReference>
<evidence type="ECO:0000256" key="2">
    <source>
        <dbReference type="SAM" id="SignalP"/>
    </source>
</evidence>
<dbReference type="CDD" id="cd00603">
    <property type="entry name" value="IPT_PCSR"/>
    <property type="match status" value="1"/>
</dbReference>